<dbReference type="Gene3D" id="2.10.110.10">
    <property type="entry name" value="Cysteine Rich Protein"/>
    <property type="match status" value="2"/>
</dbReference>
<name>A0A5S6QC19_TRIMR</name>
<dbReference type="PANTHER" id="PTHR24205:SF16">
    <property type="entry name" value="GH01042P-RELATED"/>
    <property type="match status" value="1"/>
</dbReference>
<evidence type="ECO:0000259" key="6">
    <source>
        <dbReference type="PROSITE" id="PS50023"/>
    </source>
</evidence>
<feature type="domain" description="LIM zinc-binding" evidence="6">
    <location>
        <begin position="68"/>
        <end position="127"/>
    </location>
</feature>
<keyword evidence="1 5" id="KW-0479">Metal-binding</keyword>
<dbReference type="SMART" id="SM00132">
    <property type="entry name" value="LIM"/>
    <property type="match status" value="2"/>
</dbReference>
<dbReference type="GO" id="GO:0046872">
    <property type="term" value="F:metal ion binding"/>
    <property type="evidence" value="ECO:0007669"/>
    <property type="project" value="UniProtKB-KW"/>
</dbReference>
<dbReference type="GO" id="GO:0003712">
    <property type="term" value="F:transcription coregulator activity"/>
    <property type="evidence" value="ECO:0007669"/>
    <property type="project" value="TreeGrafter"/>
</dbReference>
<accession>A0A5S6QC19</accession>
<keyword evidence="7" id="KW-1185">Reference proteome</keyword>
<dbReference type="AlphaFoldDB" id="A0A5S6QC19"/>
<proteinExistence type="predicted"/>
<dbReference type="Pfam" id="PF00412">
    <property type="entry name" value="LIM"/>
    <property type="match status" value="2"/>
</dbReference>
<keyword evidence="4 5" id="KW-0440">LIM domain</keyword>
<keyword evidence="2" id="KW-0677">Repeat</keyword>
<dbReference type="STRING" id="70415.A0A5S6QC19"/>
<dbReference type="CDD" id="cd08368">
    <property type="entry name" value="LIM"/>
    <property type="match status" value="2"/>
</dbReference>
<evidence type="ECO:0000256" key="5">
    <source>
        <dbReference type="PROSITE-ProRule" id="PRU00125"/>
    </source>
</evidence>
<dbReference type="InterPro" id="IPR001781">
    <property type="entry name" value="Znf_LIM"/>
</dbReference>
<dbReference type="SUPFAM" id="SSF57716">
    <property type="entry name" value="Glucocorticoid receptor-like (DNA-binding domain)"/>
    <property type="match status" value="1"/>
</dbReference>
<evidence type="ECO:0000313" key="7">
    <source>
        <dbReference type="Proteomes" id="UP000046395"/>
    </source>
</evidence>
<protein>
    <submittedName>
        <fullName evidence="8">LIM zinc-binding domain-containing protein</fullName>
    </submittedName>
</protein>
<dbReference type="PANTHER" id="PTHR24205">
    <property type="entry name" value="FOUR AND A HALF LIM DOMAINS PROTEIN"/>
    <property type="match status" value="1"/>
</dbReference>
<dbReference type="Proteomes" id="UP000046395">
    <property type="component" value="Unassembled WGS sequence"/>
</dbReference>
<evidence type="ECO:0000313" key="8">
    <source>
        <dbReference type="WBParaSite" id="TMUE_1000004753.1"/>
    </source>
</evidence>
<keyword evidence="3 5" id="KW-0862">Zinc</keyword>
<organism evidence="7 8">
    <name type="scientific">Trichuris muris</name>
    <name type="common">Mouse whipworm</name>
    <dbReference type="NCBI Taxonomy" id="70415"/>
    <lineage>
        <taxon>Eukaryota</taxon>
        <taxon>Metazoa</taxon>
        <taxon>Ecdysozoa</taxon>
        <taxon>Nematoda</taxon>
        <taxon>Enoplea</taxon>
        <taxon>Dorylaimia</taxon>
        <taxon>Trichinellida</taxon>
        <taxon>Trichuridae</taxon>
        <taxon>Trichuris</taxon>
    </lineage>
</organism>
<dbReference type="WBParaSite" id="TMUE_1000004753.1">
    <property type="protein sequence ID" value="TMUE_1000004753.1"/>
    <property type="gene ID" value="WBGene00293843"/>
</dbReference>
<dbReference type="PROSITE" id="PS50023">
    <property type="entry name" value="LIM_DOMAIN_2"/>
    <property type="match status" value="1"/>
</dbReference>
<evidence type="ECO:0000256" key="1">
    <source>
        <dbReference type="ARBA" id="ARBA00022723"/>
    </source>
</evidence>
<sequence length="132" mass="15320">MSDSKKQHLCFACSRKIYGKKEIKVFDESYHPEHFFCHMCNALLTLDDSCHKNEHDILCSKCVANFITKCPGCSQPLRGTVYVALGRRWHWECFRCDQCSKILGSQPFTLVGRLPYCTKCLPPEKKKKKKNK</sequence>
<dbReference type="GO" id="GO:0030018">
    <property type="term" value="C:Z disc"/>
    <property type="evidence" value="ECO:0007669"/>
    <property type="project" value="TreeGrafter"/>
</dbReference>
<reference evidence="8" key="1">
    <citation type="submission" date="2019-12" db="UniProtKB">
        <authorList>
            <consortium name="WormBaseParasite"/>
        </authorList>
    </citation>
    <scope>IDENTIFICATION</scope>
</reference>
<dbReference type="GO" id="GO:0005634">
    <property type="term" value="C:nucleus"/>
    <property type="evidence" value="ECO:0007669"/>
    <property type="project" value="TreeGrafter"/>
</dbReference>
<evidence type="ECO:0000256" key="2">
    <source>
        <dbReference type="ARBA" id="ARBA00022737"/>
    </source>
</evidence>
<evidence type="ECO:0000256" key="3">
    <source>
        <dbReference type="ARBA" id="ARBA00022833"/>
    </source>
</evidence>
<dbReference type="PROSITE" id="PS00478">
    <property type="entry name" value="LIM_DOMAIN_1"/>
    <property type="match status" value="1"/>
</dbReference>
<evidence type="ECO:0000256" key="4">
    <source>
        <dbReference type="ARBA" id="ARBA00023038"/>
    </source>
</evidence>